<evidence type="ECO:0000313" key="2">
    <source>
        <dbReference type="Proteomes" id="UP000186705"/>
    </source>
</evidence>
<organism evidence="1 2">
    <name type="scientific">Dubosiella newyorkensis</name>
    <dbReference type="NCBI Taxonomy" id="1862672"/>
    <lineage>
        <taxon>Bacteria</taxon>
        <taxon>Bacillati</taxon>
        <taxon>Bacillota</taxon>
        <taxon>Erysipelotrichia</taxon>
        <taxon>Erysipelotrichales</taxon>
        <taxon>Erysipelotrichaceae</taxon>
        <taxon>Dubosiella</taxon>
    </lineage>
</organism>
<evidence type="ECO:0000313" key="1">
    <source>
        <dbReference type="EMBL" id="OLU47782.1"/>
    </source>
</evidence>
<accession>A0A1U7NQ68</accession>
<dbReference type="RefSeq" id="WP_076340528.1">
    <property type="nucleotide sequence ID" value="NZ_CAPQIB010000015.1"/>
</dbReference>
<dbReference type="EMBL" id="MPKA01000042">
    <property type="protein sequence ID" value="OLU47782.1"/>
    <property type="molecule type" value="Genomic_DNA"/>
</dbReference>
<reference evidence="1 2" key="1">
    <citation type="submission" date="2016-11" db="EMBL/GenBank/DDBJ databases">
        <title>Description of two novel members of the family Erysipelotrichaceae: Ileibacterium lipovorans gen. nov., sp. nov. and Dubosiella newyorkensis, gen. nov., sp. nov.</title>
        <authorList>
            <person name="Cox L.M."/>
            <person name="Sohn J."/>
            <person name="Tyrrell K.L."/>
            <person name="Citron D.M."/>
            <person name="Lawson P.A."/>
            <person name="Patel N.B."/>
            <person name="Iizumi T."/>
            <person name="Perez-Perez G.I."/>
            <person name="Goldstein E.J."/>
            <person name="Blaser M.J."/>
        </authorList>
    </citation>
    <scope>NUCLEOTIDE SEQUENCE [LARGE SCALE GENOMIC DNA]</scope>
    <source>
        <strain evidence="1 2">NYU-BL-A4</strain>
    </source>
</reference>
<sequence length="80" mass="9337">MINTWILLNYFYRKITDEIRIKERKQAEGKLKKKSSKNTSPDDFSFFNAMTLILYSILSTSCLTPVDKDLAGQHDIVNYD</sequence>
<keyword evidence="2" id="KW-1185">Reference proteome</keyword>
<name>A0A1U7NQ68_9FIRM</name>
<proteinExistence type="predicted"/>
<dbReference type="AlphaFoldDB" id="A0A1U7NQ68"/>
<gene>
    <name evidence="1" type="ORF">BO225_01545</name>
</gene>
<protein>
    <submittedName>
        <fullName evidence="1">Uncharacterized protein</fullName>
    </submittedName>
</protein>
<comment type="caution">
    <text evidence="1">The sequence shown here is derived from an EMBL/GenBank/DDBJ whole genome shotgun (WGS) entry which is preliminary data.</text>
</comment>
<dbReference type="Proteomes" id="UP000186705">
    <property type="component" value="Unassembled WGS sequence"/>
</dbReference>